<dbReference type="Gene3D" id="2.170.130.10">
    <property type="entry name" value="TonB-dependent receptor, plug domain"/>
    <property type="match status" value="1"/>
</dbReference>
<evidence type="ECO:0000256" key="11">
    <source>
        <dbReference type="RuleBase" id="RU003357"/>
    </source>
</evidence>
<evidence type="ECO:0000256" key="3">
    <source>
        <dbReference type="ARBA" id="ARBA00022452"/>
    </source>
</evidence>
<dbReference type="Gene3D" id="2.40.170.20">
    <property type="entry name" value="TonB-dependent receptor, beta-barrel domain"/>
    <property type="match status" value="1"/>
</dbReference>
<comment type="subcellular location">
    <subcellularLocation>
        <location evidence="1 10">Cell outer membrane</location>
        <topology evidence="1 10">Multi-pass membrane protein</topology>
    </subcellularLocation>
</comment>
<dbReference type="PANTHER" id="PTHR30069:SF29">
    <property type="entry name" value="HEMOGLOBIN AND HEMOGLOBIN-HAPTOGLOBIN-BINDING PROTEIN 1-RELATED"/>
    <property type="match status" value="1"/>
</dbReference>
<keyword evidence="15" id="KW-1185">Reference proteome</keyword>
<comment type="similarity">
    <text evidence="10 11">Belongs to the TonB-dependent receptor family.</text>
</comment>
<dbReference type="RefSeq" id="WP_200587806.1">
    <property type="nucleotide sequence ID" value="NZ_JAEHFY010000026.1"/>
</dbReference>
<evidence type="ECO:0000313" key="15">
    <source>
        <dbReference type="Proteomes" id="UP000660024"/>
    </source>
</evidence>
<evidence type="ECO:0000256" key="5">
    <source>
        <dbReference type="ARBA" id="ARBA00022729"/>
    </source>
</evidence>
<proteinExistence type="inferred from homology"/>
<comment type="caution">
    <text evidence="14">The sequence shown here is derived from an EMBL/GenBank/DDBJ whole genome shotgun (WGS) entry which is preliminary data.</text>
</comment>
<dbReference type="InterPro" id="IPR023996">
    <property type="entry name" value="TonB-dep_OMP_SusC/RagA"/>
</dbReference>
<dbReference type="Pfam" id="PF00593">
    <property type="entry name" value="TonB_dep_Rec_b-barrel"/>
    <property type="match status" value="1"/>
</dbReference>
<evidence type="ECO:0000256" key="2">
    <source>
        <dbReference type="ARBA" id="ARBA00022448"/>
    </source>
</evidence>
<dbReference type="Pfam" id="PF07715">
    <property type="entry name" value="Plug"/>
    <property type="match status" value="1"/>
</dbReference>
<keyword evidence="9 10" id="KW-0998">Cell outer membrane</keyword>
<feature type="domain" description="TonB-dependent receptor plug" evidence="13">
    <location>
        <begin position="209"/>
        <end position="339"/>
    </location>
</feature>
<name>A0ABS1BN04_9SPHI</name>
<keyword evidence="8" id="KW-0675">Receptor</keyword>
<keyword evidence="2 10" id="KW-0813">Transport</keyword>
<dbReference type="Proteomes" id="UP000660024">
    <property type="component" value="Unassembled WGS sequence"/>
</dbReference>
<evidence type="ECO:0000256" key="1">
    <source>
        <dbReference type="ARBA" id="ARBA00004571"/>
    </source>
</evidence>
<feature type="domain" description="TonB-dependent receptor-like beta-barrel" evidence="12">
    <location>
        <begin position="534"/>
        <end position="1051"/>
    </location>
</feature>
<dbReference type="Gene3D" id="2.60.40.1120">
    <property type="entry name" value="Carboxypeptidase-like, regulatory domain"/>
    <property type="match status" value="1"/>
</dbReference>
<dbReference type="NCBIfam" id="TIGR04056">
    <property type="entry name" value="OMP_RagA_SusC"/>
    <property type="match status" value="1"/>
</dbReference>
<evidence type="ECO:0000256" key="7">
    <source>
        <dbReference type="ARBA" id="ARBA00023136"/>
    </source>
</evidence>
<evidence type="ECO:0000256" key="10">
    <source>
        <dbReference type="PROSITE-ProRule" id="PRU01360"/>
    </source>
</evidence>
<evidence type="ECO:0000256" key="9">
    <source>
        <dbReference type="ARBA" id="ARBA00023237"/>
    </source>
</evidence>
<dbReference type="InterPro" id="IPR039426">
    <property type="entry name" value="TonB-dep_rcpt-like"/>
</dbReference>
<organism evidence="14 15">
    <name type="scientific">Pedobacter segetis</name>
    <dbReference type="NCBI Taxonomy" id="2793069"/>
    <lineage>
        <taxon>Bacteria</taxon>
        <taxon>Pseudomonadati</taxon>
        <taxon>Bacteroidota</taxon>
        <taxon>Sphingobacteriia</taxon>
        <taxon>Sphingobacteriales</taxon>
        <taxon>Sphingobacteriaceae</taxon>
        <taxon>Pedobacter</taxon>
    </lineage>
</organism>
<dbReference type="SUPFAM" id="SSF49464">
    <property type="entry name" value="Carboxypeptidase regulatory domain-like"/>
    <property type="match status" value="1"/>
</dbReference>
<evidence type="ECO:0000259" key="13">
    <source>
        <dbReference type="Pfam" id="PF07715"/>
    </source>
</evidence>
<dbReference type="NCBIfam" id="TIGR04057">
    <property type="entry name" value="SusC_RagA_signa"/>
    <property type="match status" value="1"/>
</dbReference>
<dbReference type="PANTHER" id="PTHR30069">
    <property type="entry name" value="TONB-DEPENDENT OUTER MEMBRANE RECEPTOR"/>
    <property type="match status" value="1"/>
</dbReference>
<keyword evidence="4 10" id="KW-0812">Transmembrane</keyword>
<protein>
    <submittedName>
        <fullName evidence="14">SusC/RagA family TonB-linked outer membrane protein</fullName>
    </submittedName>
</protein>
<sequence>MRKKSTYSTTMFVVLFLLMAFVLPSFAQKKIRINVRQATLNNIFSLVEDQSNLAFAYDPSDINVNQKLSIDYGGELNGFLTLLSAKTELDFKIVGKTISVRKSTTKNLPTRIITGIVTDKTDNETIPGVNVFIKDTKKGAVTNINGEFTLKITDNNIDNTVLAFNFLGMKPKEVLLGKQSFLRVELERDAIMMNDVVVTSSYTKDKRREEVVGSISQLNATQLQTTRPIESFDKMMEGLIAGVQVETNTELGTPVKVNIRGIGSLPSFGNSTGTSSQPLYVIDGIPLYEQQRKNESGTFNNETYLNPLSNINPDDIQSISVLKDATASALYGANAANGVIIITTKSGVAGNTKLSFGFDAGTTQFINQYKWLSGNQYYRLLREAYINDGRSYAQATQLAGSPDINTDWFGLTTRNAAYQNATLDISGGNEGTTFRLSTGYRKEQASSYGNDLEKIYARLKLDHQFNHKFSLGVSLSPTFTKKNDLSNYGGVILAPNVAPINPDGTYPDILGVPNPLAILAQNQDFHKGFELLGNVNASYKINKEITLSGTLGTDFYQNRETVFKSAKNATGRNANGNLIIYNRNYVSLTGFAQATYDKTFANKHTVNFLIGSQVENKETNLLRGSGTGFNFDRLRVLNAAQKQTSSSSRAEDATVSYYSQLGYDIFKKYFFNLNGRVDESSVFGGDKQVALNGSIGASWIISKENFLKDNKTINSLRLRTTYGSTGNSRIGTYAARGLYSFSTSSGNLYNGNIASTPDGSAAPNPNLGWEKNYKFNVGLDLTLFNKIQITTEYYNNTIVDLISSVAVPYETGFTTILANTSKMRNKGIELTINSENIRKTNFGWNTAFNFGKNKNTLLSFNKGFGALYSPVLDASALKVGQSVTAIYGFNWVGVDPQTGLEQFNVGGNILGASEVNKLDIFQTSVLGDRNPNFQGGIVNSFRVYDFDLSFNILYSYGADKFINYADEADGRNLANRNQSINLLDRWQRPGDVTNIPRLDIIRAVVSNSSRYVLDASYLKFSNVNLSYRLPDALNKRLHLSKATINANVTNLFYIYKDQGTKGRNGIAEKRFVFPETRAFVLGLKVGL</sequence>
<dbReference type="PROSITE" id="PS52016">
    <property type="entry name" value="TONB_DEPENDENT_REC_3"/>
    <property type="match status" value="1"/>
</dbReference>
<dbReference type="InterPro" id="IPR037066">
    <property type="entry name" value="Plug_dom_sf"/>
</dbReference>
<dbReference type="InterPro" id="IPR000531">
    <property type="entry name" value="Beta-barrel_TonB"/>
</dbReference>
<accession>A0ABS1BN04</accession>
<keyword evidence="7 10" id="KW-0472">Membrane</keyword>
<dbReference type="InterPro" id="IPR036942">
    <property type="entry name" value="Beta-barrel_TonB_sf"/>
</dbReference>
<dbReference type="InterPro" id="IPR012910">
    <property type="entry name" value="Plug_dom"/>
</dbReference>
<evidence type="ECO:0000259" key="12">
    <source>
        <dbReference type="Pfam" id="PF00593"/>
    </source>
</evidence>
<dbReference type="InterPro" id="IPR008969">
    <property type="entry name" value="CarboxyPept-like_regulatory"/>
</dbReference>
<keyword evidence="3 10" id="KW-1134">Transmembrane beta strand</keyword>
<keyword evidence="6 11" id="KW-0798">TonB box</keyword>
<evidence type="ECO:0000256" key="4">
    <source>
        <dbReference type="ARBA" id="ARBA00022692"/>
    </source>
</evidence>
<evidence type="ECO:0000256" key="6">
    <source>
        <dbReference type="ARBA" id="ARBA00023077"/>
    </source>
</evidence>
<dbReference type="InterPro" id="IPR023997">
    <property type="entry name" value="TonB-dep_OMP_SusC/RagA_CS"/>
</dbReference>
<gene>
    <name evidence="14" type="ORF">I5M32_14970</name>
</gene>
<reference evidence="14 15" key="1">
    <citation type="submission" date="2020-12" db="EMBL/GenBank/DDBJ databases">
        <title>Bacterial novel species Pedobacter sp. SD-b isolated from soil.</title>
        <authorList>
            <person name="Jung H.-Y."/>
        </authorList>
    </citation>
    <scope>NUCLEOTIDE SEQUENCE [LARGE SCALE GENOMIC DNA]</scope>
    <source>
        <strain evidence="14 15">SD-b</strain>
    </source>
</reference>
<evidence type="ECO:0000256" key="8">
    <source>
        <dbReference type="ARBA" id="ARBA00023170"/>
    </source>
</evidence>
<dbReference type="Pfam" id="PF13715">
    <property type="entry name" value="CarbopepD_reg_2"/>
    <property type="match status" value="1"/>
</dbReference>
<dbReference type="SUPFAM" id="SSF56935">
    <property type="entry name" value="Porins"/>
    <property type="match status" value="1"/>
</dbReference>
<dbReference type="EMBL" id="JAEHFY010000026">
    <property type="protein sequence ID" value="MBK0384268.1"/>
    <property type="molecule type" value="Genomic_DNA"/>
</dbReference>
<keyword evidence="5" id="KW-0732">Signal</keyword>
<evidence type="ECO:0000313" key="14">
    <source>
        <dbReference type="EMBL" id="MBK0384268.1"/>
    </source>
</evidence>